<evidence type="ECO:0000256" key="1">
    <source>
        <dbReference type="SAM" id="MobiDB-lite"/>
    </source>
</evidence>
<evidence type="ECO:0008006" key="4">
    <source>
        <dbReference type="Google" id="ProtNLM"/>
    </source>
</evidence>
<proteinExistence type="predicted"/>
<feature type="region of interest" description="Disordered" evidence="1">
    <location>
        <begin position="1"/>
        <end position="28"/>
    </location>
</feature>
<evidence type="ECO:0000313" key="2">
    <source>
        <dbReference type="EMBL" id="USQ94825.1"/>
    </source>
</evidence>
<name>A0ABY4ZQM0_9CAUL</name>
<dbReference type="Proteomes" id="UP001057520">
    <property type="component" value="Chromosome"/>
</dbReference>
<evidence type="ECO:0000313" key="3">
    <source>
        <dbReference type="Proteomes" id="UP001057520"/>
    </source>
</evidence>
<accession>A0ABY4ZQM0</accession>
<keyword evidence="3" id="KW-1185">Reference proteome</keyword>
<dbReference type="EMBL" id="CP096040">
    <property type="protein sequence ID" value="USQ94825.1"/>
    <property type="molecule type" value="Genomic_DNA"/>
</dbReference>
<reference evidence="2 3" key="1">
    <citation type="submission" date="2022-04" db="EMBL/GenBank/DDBJ databases">
        <title>Genome sequence of soybean root-associated Caulobacter segnis RL271.</title>
        <authorList>
            <person name="Longley R."/>
            <person name="Bonito G."/>
            <person name="Trigodet F."/>
            <person name="Crosson S."/>
            <person name="Fiebig A."/>
        </authorList>
    </citation>
    <scope>NUCLEOTIDE SEQUENCE [LARGE SCALE GENOMIC DNA]</scope>
    <source>
        <strain evidence="2 3">RL271</strain>
    </source>
</reference>
<organism evidence="2 3">
    <name type="scientific">Caulobacter segnis</name>
    <dbReference type="NCBI Taxonomy" id="88688"/>
    <lineage>
        <taxon>Bacteria</taxon>
        <taxon>Pseudomonadati</taxon>
        <taxon>Pseudomonadota</taxon>
        <taxon>Alphaproteobacteria</taxon>
        <taxon>Caulobacterales</taxon>
        <taxon>Caulobacteraceae</taxon>
        <taxon>Caulobacter</taxon>
    </lineage>
</organism>
<sequence length="75" mass="8462">MNKPARPEMDDREPLDDGLGPTPTEAERDAWYAQNREAIVALVEEGFAEIERGEFDERSFAEIIAEGVKRNGAKR</sequence>
<gene>
    <name evidence="2" type="ORF">MZV50_19950</name>
</gene>
<protein>
    <recommendedName>
        <fullName evidence="4">Antitoxin VbhA domain-containing protein</fullName>
    </recommendedName>
</protein>